<evidence type="ECO:0000256" key="5">
    <source>
        <dbReference type="ARBA" id="ARBA00023157"/>
    </source>
</evidence>
<dbReference type="Pfam" id="PF08991">
    <property type="entry name" value="CMC4"/>
    <property type="match status" value="1"/>
</dbReference>
<dbReference type="PROSITE" id="PS51808">
    <property type="entry name" value="CHCH"/>
    <property type="match status" value="1"/>
</dbReference>
<feature type="disulfide bond" evidence="6">
    <location>
        <begin position="17"/>
        <end position="28"/>
    </location>
</feature>
<dbReference type="STRING" id="71784.A0A1Y2ARK6"/>
<dbReference type="PANTHER" id="PTHR15590">
    <property type="entry name" value="CX9C MOTIF-CONTAINING PROTEIN 4"/>
    <property type="match status" value="1"/>
</dbReference>
<evidence type="ECO:0000313" key="7">
    <source>
        <dbReference type="EMBL" id="ORY24595.1"/>
    </source>
</evidence>
<organism evidence="7 8">
    <name type="scientific">Naematelia encephala</name>
    <dbReference type="NCBI Taxonomy" id="71784"/>
    <lineage>
        <taxon>Eukaryota</taxon>
        <taxon>Fungi</taxon>
        <taxon>Dikarya</taxon>
        <taxon>Basidiomycota</taxon>
        <taxon>Agaricomycotina</taxon>
        <taxon>Tremellomycetes</taxon>
        <taxon>Tremellales</taxon>
        <taxon>Naemateliaceae</taxon>
        <taxon>Naematelia</taxon>
    </lineage>
</organism>
<evidence type="ECO:0000256" key="4">
    <source>
        <dbReference type="ARBA" id="ARBA00023128"/>
    </source>
</evidence>
<evidence type="ECO:0000256" key="1">
    <source>
        <dbReference type="ARBA" id="ARBA00004569"/>
    </source>
</evidence>
<dbReference type="SUPFAM" id="SSF47072">
    <property type="entry name" value="Cysteine alpha-hairpin motif"/>
    <property type="match status" value="1"/>
</dbReference>
<protein>
    <recommendedName>
        <fullName evidence="3">Cx9C motif-containing protein 4, mitochondrial</fullName>
    </recommendedName>
</protein>
<dbReference type="InterPro" id="IPR009069">
    <property type="entry name" value="Cys_alpha_HP_mot_SF"/>
</dbReference>
<sequence>MAPPQDCQAEACAIQTCLSKNNYQQSKCDNLVESLYKCCDKMYRAADKEGKDVGDTGSTACPLRSVVTRKLKQFER</sequence>
<dbReference type="FunCoup" id="A0A1Y2ARK6">
    <property type="interactions" value="26"/>
</dbReference>
<dbReference type="InParanoid" id="A0A1Y2ARK6"/>
<evidence type="ECO:0000256" key="3">
    <source>
        <dbReference type="ARBA" id="ARBA00019406"/>
    </source>
</evidence>
<comment type="caution">
    <text evidence="7">The sequence shown here is derived from an EMBL/GenBank/DDBJ whole genome shotgun (WGS) entry which is preliminary data.</text>
</comment>
<dbReference type="OrthoDB" id="13601at2759"/>
<keyword evidence="8" id="KW-1185">Reference proteome</keyword>
<evidence type="ECO:0000313" key="8">
    <source>
        <dbReference type="Proteomes" id="UP000193986"/>
    </source>
</evidence>
<keyword evidence="5 6" id="KW-1015">Disulfide bond</keyword>
<dbReference type="EMBL" id="MCFC01000066">
    <property type="protein sequence ID" value="ORY24595.1"/>
    <property type="molecule type" value="Genomic_DNA"/>
</dbReference>
<reference evidence="7 8" key="1">
    <citation type="submission" date="2016-07" db="EMBL/GenBank/DDBJ databases">
        <title>Pervasive Adenine N6-methylation of Active Genes in Fungi.</title>
        <authorList>
            <consortium name="DOE Joint Genome Institute"/>
            <person name="Mondo S.J."/>
            <person name="Dannebaum R.O."/>
            <person name="Kuo R.C."/>
            <person name="Labutti K."/>
            <person name="Haridas S."/>
            <person name="Kuo A."/>
            <person name="Salamov A."/>
            <person name="Ahrendt S.R."/>
            <person name="Lipzen A."/>
            <person name="Sullivan W."/>
            <person name="Andreopoulos W.B."/>
            <person name="Clum A."/>
            <person name="Lindquist E."/>
            <person name="Daum C."/>
            <person name="Ramamoorthy G.K."/>
            <person name="Gryganskyi A."/>
            <person name="Culley D."/>
            <person name="Magnuson J.K."/>
            <person name="James T.Y."/>
            <person name="O'Malley M.A."/>
            <person name="Stajich J.E."/>
            <person name="Spatafora J.W."/>
            <person name="Visel A."/>
            <person name="Grigoriev I.V."/>
        </authorList>
    </citation>
    <scope>NUCLEOTIDE SEQUENCE [LARGE SCALE GENOMIC DNA]</scope>
    <source>
        <strain evidence="7 8">68-887.2</strain>
    </source>
</reference>
<dbReference type="GO" id="GO:0005758">
    <property type="term" value="C:mitochondrial intermembrane space"/>
    <property type="evidence" value="ECO:0007669"/>
    <property type="project" value="UniProtKB-SubCell"/>
</dbReference>
<accession>A0A1Y2ARK6</accession>
<gene>
    <name evidence="7" type="ORF">BCR39DRAFT_500027</name>
</gene>
<comment type="subcellular location">
    <subcellularLocation>
        <location evidence="1">Mitochondrion intermembrane space</location>
    </subcellularLocation>
</comment>
<proteinExistence type="inferred from homology"/>
<evidence type="ECO:0000256" key="2">
    <source>
        <dbReference type="ARBA" id="ARBA00009858"/>
    </source>
</evidence>
<keyword evidence="4" id="KW-0496">Mitochondrion</keyword>
<dbReference type="AlphaFoldDB" id="A0A1Y2ARK6"/>
<feature type="disulfide bond" evidence="6">
    <location>
        <begin position="39"/>
        <end position="61"/>
    </location>
</feature>
<evidence type="ECO:0000256" key="6">
    <source>
        <dbReference type="PIRSR" id="PIRSR627179-50"/>
    </source>
</evidence>
<comment type="similarity">
    <text evidence="2">Belongs to the CMC4 family.</text>
</comment>
<feature type="disulfide bond" evidence="6">
    <location>
        <begin position="7"/>
        <end position="38"/>
    </location>
</feature>
<dbReference type="Gene3D" id="1.10.287.1130">
    <property type="entry name" value="CytochromE C oxidase copper chaperone"/>
    <property type="match status" value="1"/>
</dbReference>
<dbReference type="Proteomes" id="UP000193986">
    <property type="component" value="Unassembled WGS sequence"/>
</dbReference>
<dbReference type="InterPro" id="IPR027179">
    <property type="entry name" value="CMC4"/>
</dbReference>
<dbReference type="PANTHER" id="PTHR15590:SF0">
    <property type="entry name" value="CX9C MOTIF-CONTAINING PROTEIN 4"/>
    <property type="match status" value="1"/>
</dbReference>
<name>A0A1Y2ARK6_9TREE</name>